<proteinExistence type="predicted"/>
<keyword evidence="1" id="KW-1133">Transmembrane helix</keyword>
<dbReference type="OrthoDB" id="292452at2157"/>
<dbReference type="RefSeq" id="WP_188884448.1">
    <property type="nucleotide sequence ID" value="NZ_BMPF01000007.1"/>
</dbReference>
<organism evidence="2 3">
    <name type="scientific">Halarchaeum grantii</name>
    <dbReference type="NCBI Taxonomy" id="1193105"/>
    <lineage>
        <taxon>Archaea</taxon>
        <taxon>Methanobacteriati</taxon>
        <taxon>Methanobacteriota</taxon>
        <taxon>Stenosarchaea group</taxon>
        <taxon>Halobacteria</taxon>
        <taxon>Halobacteriales</taxon>
        <taxon>Halobacteriaceae</taxon>
    </lineage>
</organism>
<evidence type="ECO:0000256" key="1">
    <source>
        <dbReference type="SAM" id="Phobius"/>
    </source>
</evidence>
<accession>A0A830FE07</accession>
<evidence type="ECO:0000313" key="3">
    <source>
        <dbReference type="Proteomes" id="UP000628840"/>
    </source>
</evidence>
<keyword evidence="1" id="KW-0812">Transmembrane</keyword>
<keyword evidence="1" id="KW-0472">Membrane</keyword>
<protein>
    <submittedName>
        <fullName evidence="2">Uncharacterized protein</fullName>
    </submittedName>
</protein>
<dbReference type="EMBL" id="BMPF01000007">
    <property type="protein sequence ID" value="GGL44297.1"/>
    <property type="molecule type" value="Genomic_DNA"/>
</dbReference>
<comment type="caution">
    <text evidence="2">The sequence shown here is derived from an EMBL/GenBank/DDBJ whole genome shotgun (WGS) entry which is preliminary data.</text>
</comment>
<evidence type="ECO:0000313" key="2">
    <source>
        <dbReference type="EMBL" id="GGL44297.1"/>
    </source>
</evidence>
<sequence length="107" mass="11565">MTDYKPVLVGITIGSAVAAVEYLDGRWFPEVLLSLGVIWTLSGWLLARNSSKLREANKLHSFALILLVTIIPMFGIHPNLPLNGLRTTLILLTIGIGLVGVGLGMEI</sequence>
<feature type="transmembrane region" description="Helical" evidence="1">
    <location>
        <begin position="88"/>
        <end position="105"/>
    </location>
</feature>
<gene>
    <name evidence="2" type="ORF">GCM10009037_29620</name>
</gene>
<keyword evidence="3" id="KW-1185">Reference proteome</keyword>
<dbReference type="AlphaFoldDB" id="A0A830FE07"/>
<feature type="transmembrane region" description="Helical" evidence="1">
    <location>
        <begin position="28"/>
        <end position="47"/>
    </location>
</feature>
<dbReference type="Proteomes" id="UP000628840">
    <property type="component" value="Unassembled WGS sequence"/>
</dbReference>
<feature type="transmembrane region" description="Helical" evidence="1">
    <location>
        <begin position="59"/>
        <end position="76"/>
    </location>
</feature>
<reference evidence="2 3" key="1">
    <citation type="journal article" date="2019" name="Int. J. Syst. Evol. Microbiol.">
        <title>The Global Catalogue of Microorganisms (GCM) 10K type strain sequencing project: providing services to taxonomists for standard genome sequencing and annotation.</title>
        <authorList>
            <consortium name="The Broad Institute Genomics Platform"/>
            <consortium name="The Broad Institute Genome Sequencing Center for Infectious Disease"/>
            <person name="Wu L."/>
            <person name="Ma J."/>
        </authorList>
    </citation>
    <scope>NUCLEOTIDE SEQUENCE [LARGE SCALE GENOMIC DNA]</scope>
    <source>
        <strain evidence="2 3">JCM 19585</strain>
    </source>
</reference>
<name>A0A830FE07_9EURY</name>